<dbReference type="EMBL" id="LNRQ01000002">
    <property type="protein sequence ID" value="KZN05466.1"/>
    <property type="molecule type" value="Genomic_DNA"/>
</dbReference>
<reference evidence="7" key="1">
    <citation type="journal article" date="2016" name="Nat. Genet.">
        <title>A high-quality carrot genome assembly provides new insights into carotenoid accumulation and asterid genome evolution.</title>
        <authorList>
            <person name="Iorizzo M."/>
            <person name="Ellison S."/>
            <person name="Senalik D."/>
            <person name="Zeng P."/>
            <person name="Satapoomin P."/>
            <person name="Huang J."/>
            <person name="Bowman M."/>
            <person name="Iovene M."/>
            <person name="Sanseverino W."/>
            <person name="Cavagnaro P."/>
            <person name="Yildiz M."/>
            <person name="Macko-Podgorni A."/>
            <person name="Moranska E."/>
            <person name="Grzebelus E."/>
            <person name="Grzebelus D."/>
            <person name="Ashrafi H."/>
            <person name="Zheng Z."/>
            <person name="Cheng S."/>
            <person name="Spooner D."/>
            <person name="Van Deynze A."/>
            <person name="Simon P."/>
        </authorList>
    </citation>
    <scope>NUCLEOTIDE SEQUENCE [LARGE SCALE GENOMIC DNA]</scope>
    <source>
        <tissue evidence="7">Leaf</tissue>
    </source>
</reference>
<dbReference type="InterPro" id="IPR045843">
    <property type="entry name" value="IND-like"/>
</dbReference>
<evidence type="ECO:0000256" key="3">
    <source>
        <dbReference type="ARBA" id="ARBA00023125"/>
    </source>
</evidence>
<dbReference type="Gene3D" id="3.40.50.300">
    <property type="entry name" value="P-loop containing nucleotide triphosphate hydrolases"/>
    <property type="match status" value="1"/>
</dbReference>
<dbReference type="FunFam" id="3.40.50.300:FF:001447">
    <property type="entry name" value="Ras-related protein Rab-1B"/>
    <property type="match status" value="1"/>
</dbReference>
<dbReference type="PRINTS" id="PR00449">
    <property type="entry name" value="RASTRNSFRMNG"/>
</dbReference>
<dbReference type="InterPro" id="IPR011598">
    <property type="entry name" value="bHLH_dom"/>
</dbReference>
<dbReference type="PANTHER" id="PTHR16223:SF345">
    <property type="entry name" value="TRANSCRIPTION FACTOR BHLH130-LIKE"/>
    <property type="match status" value="1"/>
</dbReference>
<dbReference type="GO" id="GO:0005525">
    <property type="term" value="F:GTP binding"/>
    <property type="evidence" value="ECO:0007669"/>
    <property type="project" value="InterPro"/>
</dbReference>
<evidence type="ECO:0000313" key="7">
    <source>
        <dbReference type="EMBL" id="KZN05466.1"/>
    </source>
</evidence>
<dbReference type="SUPFAM" id="SSF52540">
    <property type="entry name" value="P-loop containing nucleoside triphosphate hydrolases"/>
    <property type="match status" value="1"/>
</dbReference>
<dbReference type="InterPro" id="IPR001806">
    <property type="entry name" value="Small_GTPase"/>
</dbReference>
<comment type="subcellular location">
    <subcellularLocation>
        <location evidence="1">Nucleus</location>
    </subcellularLocation>
</comment>
<dbReference type="InterPro" id="IPR027417">
    <property type="entry name" value="P-loop_NTPase"/>
</dbReference>
<dbReference type="Gramene" id="KZN05466">
    <property type="protein sequence ID" value="KZN05466"/>
    <property type="gene ID" value="DCAR_006303"/>
</dbReference>
<keyword evidence="4" id="KW-0804">Transcription</keyword>
<proteinExistence type="predicted"/>
<evidence type="ECO:0000256" key="5">
    <source>
        <dbReference type="ARBA" id="ARBA00023242"/>
    </source>
</evidence>
<name>A0A166DN90_DAUCS</name>
<dbReference type="Pfam" id="PF00071">
    <property type="entry name" value="Ras"/>
    <property type="match status" value="1"/>
</dbReference>
<dbReference type="SMART" id="SM00175">
    <property type="entry name" value="RAB"/>
    <property type="match status" value="1"/>
</dbReference>
<evidence type="ECO:0000256" key="4">
    <source>
        <dbReference type="ARBA" id="ARBA00023163"/>
    </source>
</evidence>
<organism evidence="7">
    <name type="scientific">Daucus carota subsp. sativus</name>
    <name type="common">Carrot</name>
    <dbReference type="NCBI Taxonomy" id="79200"/>
    <lineage>
        <taxon>Eukaryota</taxon>
        <taxon>Viridiplantae</taxon>
        <taxon>Streptophyta</taxon>
        <taxon>Embryophyta</taxon>
        <taxon>Tracheophyta</taxon>
        <taxon>Spermatophyta</taxon>
        <taxon>Magnoliopsida</taxon>
        <taxon>eudicotyledons</taxon>
        <taxon>Gunneridae</taxon>
        <taxon>Pentapetalae</taxon>
        <taxon>asterids</taxon>
        <taxon>campanulids</taxon>
        <taxon>Apiales</taxon>
        <taxon>Apiaceae</taxon>
        <taxon>Apioideae</taxon>
        <taxon>Scandiceae</taxon>
        <taxon>Daucinae</taxon>
        <taxon>Daucus</taxon>
        <taxon>Daucus sect. Daucus</taxon>
    </lineage>
</organism>
<dbReference type="Pfam" id="PF00010">
    <property type="entry name" value="HLH"/>
    <property type="match status" value="1"/>
</dbReference>
<sequence>MYNSREMDSLLFSSNFRFATAAEFTKPKDLMHSELKNYRSRDFETTGQRKEEEQSSDCFLEALCADTVGGQPGRADYLDMKASNIEEVDFNARFGAGDSKVNGGEKEVVADSGYLVACGAGNMYSDNMSQVKSQKSISSSNCSNLIRHSSSPAGFFANLADEIGFTETNDVGNFRSGRETNTELNFKSGRLGDYIDISSKRSSHSRFMPQIAESLDEKIEISDGYLANGQHGGDSNRLYVPNLQNDSTCNSLKRYRDGEGKMLADMNAMDTPNDDPKHYTSGLLHQLSLPNTFAEITTMENFVNFQQDSTPCKIRAKRGFATHPRSIAERVRRTRISARMKKLQDLFPNMDKQANTADMLDLAVVYIKDLQKEVQTLNETRAKCTCPKLKHLLFSGHQSDPICDRSGDLWSKMSNFHGDFNQKIDYVFKVVLIGDSAVGKSQLLARFAKNQFSLDSKATIGVEFQTRTLVIDQKTIKAQIWDTAGQER</sequence>
<dbReference type="GO" id="GO:0003924">
    <property type="term" value="F:GTPase activity"/>
    <property type="evidence" value="ECO:0007669"/>
    <property type="project" value="InterPro"/>
</dbReference>
<dbReference type="SMART" id="SM00353">
    <property type="entry name" value="HLH"/>
    <property type="match status" value="1"/>
</dbReference>
<dbReference type="SUPFAM" id="SSF47459">
    <property type="entry name" value="HLH, helix-loop-helix DNA-binding domain"/>
    <property type="match status" value="1"/>
</dbReference>
<gene>
    <name evidence="7" type="ORF">DCAR_006303</name>
</gene>
<dbReference type="AlphaFoldDB" id="A0A166DN90"/>
<accession>A0A166DN90</accession>
<keyword evidence="3" id="KW-0238">DNA-binding</keyword>
<protein>
    <recommendedName>
        <fullName evidence="6">BHLH domain-containing protein</fullName>
    </recommendedName>
</protein>
<dbReference type="InterPro" id="IPR005225">
    <property type="entry name" value="Small_GTP-bd"/>
</dbReference>
<dbReference type="PROSITE" id="PS50888">
    <property type="entry name" value="BHLH"/>
    <property type="match status" value="1"/>
</dbReference>
<dbReference type="GO" id="GO:0046983">
    <property type="term" value="F:protein dimerization activity"/>
    <property type="evidence" value="ECO:0007669"/>
    <property type="project" value="InterPro"/>
</dbReference>
<dbReference type="InterPro" id="IPR036638">
    <property type="entry name" value="HLH_DNA-bd_sf"/>
</dbReference>
<keyword evidence="2" id="KW-0805">Transcription regulation</keyword>
<evidence type="ECO:0000256" key="1">
    <source>
        <dbReference type="ARBA" id="ARBA00004123"/>
    </source>
</evidence>
<dbReference type="GO" id="GO:0000981">
    <property type="term" value="F:DNA-binding transcription factor activity, RNA polymerase II-specific"/>
    <property type="evidence" value="ECO:0007669"/>
    <property type="project" value="TreeGrafter"/>
</dbReference>
<evidence type="ECO:0000256" key="2">
    <source>
        <dbReference type="ARBA" id="ARBA00023015"/>
    </source>
</evidence>
<comment type="caution">
    <text evidence="7">The sequence shown here is derived from an EMBL/GenBank/DDBJ whole genome shotgun (WGS) entry which is preliminary data.</text>
</comment>
<keyword evidence="5" id="KW-0539">Nucleus</keyword>
<dbReference type="GO" id="GO:0005634">
    <property type="term" value="C:nucleus"/>
    <property type="evidence" value="ECO:0007669"/>
    <property type="project" value="UniProtKB-SubCell"/>
</dbReference>
<dbReference type="FunFam" id="4.10.280.10:FF:000021">
    <property type="entry name" value="Transcription factor bHLH130 family"/>
    <property type="match status" value="1"/>
</dbReference>
<dbReference type="STRING" id="79200.A0A166DN90"/>
<dbReference type="Gene3D" id="4.10.280.10">
    <property type="entry name" value="Helix-loop-helix DNA-binding domain"/>
    <property type="match status" value="1"/>
</dbReference>
<dbReference type="NCBIfam" id="TIGR00231">
    <property type="entry name" value="small_GTP"/>
    <property type="match status" value="1"/>
</dbReference>
<feature type="domain" description="BHLH" evidence="6">
    <location>
        <begin position="320"/>
        <end position="370"/>
    </location>
</feature>
<evidence type="ECO:0000259" key="6">
    <source>
        <dbReference type="PROSITE" id="PS50888"/>
    </source>
</evidence>
<dbReference type="PANTHER" id="PTHR16223">
    <property type="entry name" value="TRANSCRIPTION FACTOR BHLH83-RELATED"/>
    <property type="match status" value="1"/>
</dbReference>
<dbReference type="PROSITE" id="PS51419">
    <property type="entry name" value="RAB"/>
    <property type="match status" value="1"/>
</dbReference>
<dbReference type="GO" id="GO:0000978">
    <property type="term" value="F:RNA polymerase II cis-regulatory region sequence-specific DNA binding"/>
    <property type="evidence" value="ECO:0007669"/>
    <property type="project" value="TreeGrafter"/>
</dbReference>